<accession>A0A937D579</accession>
<evidence type="ECO:0000259" key="3">
    <source>
        <dbReference type="Pfam" id="PF04892"/>
    </source>
</evidence>
<comment type="caution">
    <text evidence="4">The sequence shown here is derived from an EMBL/GenBank/DDBJ whole genome shotgun (WGS) entry which is preliminary data.</text>
</comment>
<feature type="transmembrane region" description="Helical" evidence="2">
    <location>
        <begin position="214"/>
        <end position="235"/>
    </location>
</feature>
<feature type="transmembrane region" description="Helical" evidence="2">
    <location>
        <begin position="159"/>
        <end position="180"/>
    </location>
</feature>
<dbReference type="Pfam" id="PF04892">
    <property type="entry name" value="VanZ"/>
    <property type="match status" value="1"/>
</dbReference>
<feature type="transmembrane region" description="Helical" evidence="2">
    <location>
        <begin position="273"/>
        <end position="295"/>
    </location>
</feature>
<feature type="transmembrane region" description="Helical" evidence="2">
    <location>
        <begin position="344"/>
        <end position="361"/>
    </location>
</feature>
<feature type="transmembrane region" description="Helical" evidence="2">
    <location>
        <begin position="7"/>
        <end position="27"/>
    </location>
</feature>
<dbReference type="InterPro" id="IPR006976">
    <property type="entry name" value="VanZ-like"/>
</dbReference>
<organism evidence="4 5">
    <name type="scientific">Ramlibacter aurantiacus</name>
    <dbReference type="NCBI Taxonomy" id="2801330"/>
    <lineage>
        <taxon>Bacteria</taxon>
        <taxon>Pseudomonadati</taxon>
        <taxon>Pseudomonadota</taxon>
        <taxon>Betaproteobacteria</taxon>
        <taxon>Burkholderiales</taxon>
        <taxon>Comamonadaceae</taxon>
        <taxon>Ramlibacter</taxon>
    </lineage>
</organism>
<feature type="domain" description="VanZ-like" evidence="3">
    <location>
        <begin position="22"/>
        <end position="133"/>
    </location>
</feature>
<feature type="transmembrane region" description="Helical" evidence="2">
    <location>
        <begin position="47"/>
        <end position="73"/>
    </location>
</feature>
<feature type="region of interest" description="Disordered" evidence="1">
    <location>
        <begin position="370"/>
        <end position="393"/>
    </location>
</feature>
<evidence type="ECO:0000256" key="2">
    <source>
        <dbReference type="SAM" id="Phobius"/>
    </source>
</evidence>
<keyword evidence="2" id="KW-1133">Transmembrane helix</keyword>
<keyword evidence="2" id="KW-0812">Transmembrane</keyword>
<protein>
    <submittedName>
        <fullName evidence="4">VanZ family protein</fullName>
    </submittedName>
</protein>
<feature type="transmembrane region" description="Helical" evidence="2">
    <location>
        <begin position="247"/>
        <end position="267"/>
    </location>
</feature>
<evidence type="ECO:0000313" key="5">
    <source>
        <dbReference type="Proteomes" id="UP000613011"/>
    </source>
</evidence>
<feature type="compositionally biased region" description="Basic and acidic residues" evidence="1">
    <location>
        <begin position="370"/>
        <end position="380"/>
    </location>
</feature>
<feature type="transmembrane region" description="Helical" evidence="2">
    <location>
        <begin position="120"/>
        <end position="138"/>
    </location>
</feature>
<sequence>MGDHKTSAWPLAQAYVLLIVYASLYPFEGWRDQGISAWAFMRSPWPRWWTGFDVAANVAGYAPLGFLLALTWLRGFAVPAVHPARALLLATAAGSALSLAMEALQTYLPARVPSNVDWGLNAAGTLGGAALAVGLERFGAIDHWSRFRARWFVANSRGALALLALWPFALLFPAAVPFGLGQVLERLENGLAGWLLDTPFLEWLPVREMELQPLVPAAELLCVALGALVPCLLAYSVMPSVGRRAAMAAAAVTAGVCVTALSAALSWGPLHAWAWISDPVRVGLLLGLLLALLLLPMPRRGCAALLLVALVVHLSILNQAPASAYFADTLSTWEQGRFIRFNGLAQWLGWLWPFAVLAYVLRRLSRPEGDANMSARDEGPARAAATDGTPPAR</sequence>
<proteinExistence type="predicted"/>
<keyword evidence="2" id="KW-0472">Membrane</keyword>
<gene>
    <name evidence="4" type="ORF">JI739_11925</name>
</gene>
<dbReference type="Proteomes" id="UP000613011">
    <property type="component" value="Unassembled WGS sequence"/>
</dbReference>
<reference evidence="4" key="1">
    <citation type="submission" date="2021-01" db="EMBL/GenBank/DDBJ databases">
        <title>Ramlibacter sp. strain AW1 16S ribosomal RNA gene Genome sequencing and assembly.</title>
        <authorList>
            <person name="Kang M."/>
        </authorList>
    </citation>
    <scope>NUCLEOTIDE SEQUENCE</scope>
    <source>
        <strain evidence="4">AW1</strain>
    </source>
</reference>
<name>A0A937D579_9BURK</name>
<evidence type="ECO:0000256" key="1">
    <source>
        <dbReference type="SAM" id="MobiDB-lite"/>
    </source>
</evidence>
<evidence type="ECO:0000313" key="4">
    <source>
        <dbReference type="EMBL" id="MBL0421057.1"/>
    </source>
</evidence>
<keyword evidence="5" id="KW-1185">Reference proteome</keyword>
<dbReference type="EMBL" id="JAEQNA010000004">
    <property type="protein sequence ID" value="MBL0421057.1"/>
    <property type="molecule type" value="Genomic_DNA"/>
</dbReference>
<dbReference type="AlphaFoldDB" id="A0A937D579"/>
<feature type="transmembrane region" description="Helical" evidence="2">
    <location>
        <begin position="302"/>
        <end position="324"/>
    </location>
</feature>
<dbReference type="RefSeq" id="WP_201684141.1">
    <property type="nucleotide sequence ID" value="NZ_JAEQNA010000004.1"/>
</dbReference>
<feature type="transmembrane region" description="Helical" evidence="2">
    <location>
        <begin position="85"/>
        <end position="108"/>
    </location>
</feature>